<comment type="caution">
    <text evidence="3">The sequence shown here is derived from an EMBL/GenBank/DDBJ whole genome shotgun (WGS) entry which is preliminary data.</text>
</comment>
<gene>
    <name evidence="3" type="ORF">PbB2_03097</name>
</gene>
<dbReference type="InterPro" id="IPR021255">
    <property type="entry name" value="DUF2807"/>
</dbReference>
<evidence type="ECO:0000313" key="4">
    <source>
        <dbReference type="Proteomes" id="UP000245086"/>
    </source>
</evidence>
<keyword evidence="1" id="KW-0732">Signal</keyword>
<feature type="domain" description="Putative auto-transporter adhesin head GIN" evidence="2">
    <location>
        <begin position="234"/>
        <end position="321"/>
    </location>
</feature>
<feature type="chain" id="PRO_5015185448" description="Putative auto-transporter adhesin head GIN domain-containing protein" evidence="1">
    <location>
        <begin position="34"/>
        <end position="322"/>
    </location>
</feature>
<dbReference type="RefSeq" id="WP_133245856.1">
    <property type="nucleotide sequence ID" value="NZ_BFBR01000013.1"/>
</dbReference>
<name>A0A2P2EEA4_9PROT</name>
<dbReference type="EMBL" id="BFBR01000013">
    <property type="protein sequence ID" value="GBF59399.1"/>
    <property type="molecule type" value="Genomic_DNA"/>
</dbReference>
<organism evidence="3 4">
    <name type="scientific">Candidatus Phycosocius bacilliformis</name>
    <dbReference type="NCBI Taxonomy" id="1445552"/>
    <lineage>
        <taxon>Bacteria</taxon>
        <taxon>Pseudomonadati</taxon>
        <taxon>Pseudomonadota</taxon>
        <taxon>Alphaproteobacteria</taxon>
        <taxon>Caulobacterales</taxon>
        <taxon>Caulobacterales incertae sedis</taxon>
        <taxon>Candidatus Phycosocius</taxon>
    </lineage>
</organism>
<evidence type="ECO:0000259" key="2">
    <source>
        <dbReference type="Pfam" id="PF10988"/>
    </source>
</evidence>
<dbReference type="Proteomes" id="UP000245086">
    <property type="component" value="Unassembled WGS sequence"/>
</dbReference>
<dbReference type="AlphaFoldDB" id="A0A2P2EEA4"/>
<dbReference type="OrthoDB" id="7628325at2"/>
<feature type="signal peptide" evidence="1">
    <location>
        <begin position="1"/>
        <end position="33"/>
    </location>
</feature>
<sequence>MTMILKHTPKMLLALAGASALVLAFGLSDQSVAAQGEAAQNNGNARLLELDGVVGQVEIRTSPGAAFNVQVIPGAKLSATTERDGITLRVKGPVTDGMRTNCSNYTRNGRRVEEIKLDGVRYGPADLPRIIVTGPSSMGLRIKKSLVSGQAGDVAGATITMIGCGDFSLGNVSRDLELALTGAGDFKVGSIGGKLSARVAGSGDNQTGPVRGNVELDLAGSGNAKIGAVGGDVEINLAGSGDVELAQAQKALEINLAGSGNAWIKAGRSPLSANIAGSGDIRHDGTVINPQVNIIGSGNVTVAKLEGSPRVSKLGSGDFEVR</sequence>
<protein>
    <recommendedName>
        <fullName evidence="2">Putative auto-transporter adhesin head GIN domain-containing protein</fullName>
    </recommendedName>
</protein>
<dbReference type="Gene3D" id="2.160.20.120">
    <property type="match status" value="1"/>
</dbReference>
<keyword evidence="4" id="KW-1185">Reference proteome</keyword>
<accession>A0A2P2EEA4</accession>
<dbReference type="Pfam" id="PF10988">
    <property type="entry name" value="DUF2807"/>
    <property type="match status" value="1"/>
</dbReference>
<evidence type="ECO:0000256" key="1">
    <source>
        <dbReference type="SAM" id="SignalP"/>
    </source>
</evidence>
<proteinExistence type="predicted"/>
<reference evidence="3 4" key="1">
    <citation type="journal article" date="2018" name="Genome Announc.">
        <title>Draft Genome Sequence of "Candidatus Phycosocius bacilliformis," an Alphaproteobacterial Ectosymbiont of the Hydrocarbon-Producing Green Alga Botryococcus braunii.</title>
        <authorList>
            <person name="Tanabe Y."/>
            <person name="Yamaguchi H."/>
            <person name="Watanabe M.M."/>
        </authorList>
    </citation>
    <scope>NUCLEOTIDE SEQUENCE [LARGE SCALE GENOMIC DNA]</scope>
    <source>
        <strain evidence="3 4">BOTRYCO-2</strain>
    </source>
</reference>
<evidence type="ECO:0000313" key="3">
    <source>
        <dbReference type="EMBL" id="GBF59399.1"/>
    </source>
</evidence>